<sequence length="157" mass="16704">MTDPAVPDSRACAWSWRVLTGIPMSHHSRCPVGQSSCSPAWGLAMPLLHASLRGEDLPPLTPLVSSLGGSCFSENKYILGLPENRGRGANPETVAPACSAPPSRPGSGPGHQQRTQPVVRVTAVVPSCWRLDAHTSRERTRADLWAVPEAPPDCSLP</sequence>
<protein>
    <submittedName>
        <fullName evidence="2">Uncharacterized protein</fullName>
    </submittedName>
</protein>
<accession>A0ABN8Y4Z5</accession>
<evidence type="ECO:0000313" key="3">
    <source>
        <dbReference type="Proteomes" id="UP001176941"/>
    </source>
</evidence>
<dbReference type="Proteomes" id="UP001176941">
    <property type="component" value="Chromosome 14"/>
</dbReference>
<evidence type="ECO:0000256" key="1">
    <source>
        <dbReference type="SAM" id="MobiDB-lite"/>
    </source>
</evidence>
<keyword evidence="3" id="KW-1185">Reference proteome</keyword>
<reference evidence="2" key="1">
    <citation type="submission" date="2023-04" db="EMBL/GenBank/DDBJ databases">
        <authorList>
            <consortium name="ELIXIR-Norway"/>
        </authorList>
    </citation>
    <scope>NUCLEOTIDE SEQUENCE [LARGE SCALE GENOMIC DNA]</scope>
</reference>
<proteinExistence type="predicted"/>
<evidence type="ECO:0000313" key="2">
    <source>
        <dbReference type="EMBL" id="CAI9156645.1"/>
    </source>
</evidence>
<gene>
    <name evidence="2" type="ORF">MRATA1EN1_LOCUS5607</name>
</gene>
<feature type="region of interest" description="Disordered" evidence="1">
    <location>
        <begin position="83"/>
        <end position="118"/>
    </location>
</feature>
<organism evidence="2 3">
    <name type="scientific">Rangifer tarandus platyrhynchus</name>
    <name type="common">Svalbard reindeer</name>
    <dbReference type="NCBI Taxonomy" id="3082113"/>
    <lineage>
        <taxon>Eukaryota</taxon>
        <taxon>Metazoa</taxon>
        <taxon>Chordata</taxon>
        <taxon>Craniata</taxon>
        <taxon>Vertebrata</taxon>
        <taxon>Euteleostomi</taxon>
        <taxon>Mammalia</taxon>
        <taxon>Eutheria</taxon>
        <taxon>Laurasiatheria</taxon>
        <taxon>Artiodactyla</taxon>
        <taxon>Ruminantia</taxon>
        <taxon>Pecora</taxon>
        <taxon>Cervidae</taxon>
        <taxon>Odocoileinae</taxon>
        <taxon>Rangifer</taxon>
    </lineage>
</organism>
<dbReference type="EMBL" id="OX459950">
    <property type="protein sequence ID" value="CAI9156645.1"/>
    <property type="molecule type" value="Genomic_DNA"/>
</dbReference>
<name>A0ABN8Y4Z5_RANTA</name>